<keyword evidence="10" id="KW-1185">Reference proteome</keyword>
<dbReference type="Pfam" id="PF04542">
    <property type="entry name" value="Sigma70_r2"/>
    <property type="match status" value="1"/>
</dbReference>
<evidence type="ECO:0000256" key="4">
    <source>
        <dbReference type="ARBA" id="ARBA00023082"/>
    </source>
</evidence>
<dbReference type="EMBL" id="JBIRYL010000014">
    <property type="protein sequence ID" value="MFI2233539.1"/>
    <property type="molecule type" value="Genomic_DNA"/>
</dbReference>
<dbReference type="Proteomes" id="UP001611494">
    <property type="component" value="Unassembled WGS sequence"/>
</dbReference>
<dbReference type="Gene3D" id="1.10.1740.10">
    <property type="match status" value="1"/>
</dbReference>
<protein>
    <submittedName>
        <fullName evidence="9">Sigma-70 family RNA polymerase sigma factor</fullName>
    </submittedName>
</protein>
<evidence type="ECO:0000259" key="7">
    <source>
        <dbReference type="Pfam" id="PF04542"/>
    </source>
</evidence>
<evidence type="ECO:0000256" key="3">
    <source>
        <dbReference type="ARBA" id="ARBA00023015"/>
    </source>
</evidence>
<name>A0ABW7W4N8_9NOCA</name>
<dbReference type="InterPro" id="IPR032710">
    <property type="entry name" value="NTF2-like_dom_sf"/>
</dbReference>
<evidence type="ECO:0000256" key="2">
    <source>
        <dbReference type="ARBA" id="ARBA00011344"/>
    </source>
</evidence>
<dbReference type="InterPro" id="IPR013249">
    <property type="entry name" value="RNA_pol_sigma70_r4_t2"/>
</dbReference>
<gene>
    <name evidence="9" type="ORF">ACH49Z_27185</name>
</gene>
<dbReference type="RefSeq" id="WP_397065792.1">
    <property type="nucleotide sequence ID" value="NZ_JBIRYL010000014.1"/>
</dbReference>
<evidence type="ECO:0000256" key="5">
    <source>
        <dbReference type="ARBA" id="ARBA00023125"/>
    </source>
</evidence>
<dbReference type="InterPro" id="IPR014284">
    <property type="entry name" value="RNA_pol_sigma-70_dom"/>
</dbReference>
<dbReference type="PANTHER" id="PTHR30173:SF36">
    <property type="entry name" value="ECF RNA POLYMERASE SIGMA FACTOR SIGJ"/>
    <property type="match status" value="1"/>
</dbReference>
<comment type="similarity">
    <text evidence="1">Belongs to the sigma-70 factor family. ECF subfamily.</text>
</comment>
<feature type="domain" description="RNA polymerase sigma-70 region 2" evidence="7">
    <location>
        <begin position="21"/>
        <end position="81"/>
    </location>
</feature>
<dbReference type="SUPFAM" id="SSF88659">
    <property type="entry name" value="Sigma3 and sigma4 domains of RNA polymerase sigma factors"/>
    <property type="match status" value="1"/>
</dbReference>
<dbReference type="InterPro" id="IPR036388">
    <property type="entry name" value="WH-like_DNA-bd_sf"/>
</dbReference>
<organism evidence="9 10">
    <name type="scientific">Nocardia testacea</name>
    <dbReference type="NCBI Taxonomy" id="248551"/>
    <lineage>
        <taxon>Bacteria</taxon>
        <taxon>Bacillati</taxon>
        <taxon>Actinomycetota</taxon>
        <taxon>Actinomycetes</taxon>
        <taxon>Mycobacteriales</taxon>
        <taxon>Nocardiaceae</taxon>
        <taxon>Nocardia</taxon>
    </lineage>
</organism>
<dbReference type="SUPFAM" id="SSF54427">
    <property type="entry name" value="NTF2-like"/>
    <property type="match status" value="1"/>
</dbReference>
<comment type="subunit">
    <text evidence="2">Interacts transiently with the RNA polymerase catalytic core formed by RpoA, RpoB, RpoC and RpoZ (2 alpha, 1 beta, 1 beta' and 1 omega subunit) to form the RNA polymerase holoenzyme that can initiate transcription.</text>
</comment>
<dbReference type="Gene3D" id="3.10.450.50">
    <property type="match status" value="1"/>
</dbReference>
<dbReference type="InterPro" id="IPR013324">
    <property type="entry name" value="RNA_pol_sigma_r3/r4-like"/>
</dbReference>
<evidence type="ECO:0000256" key="1">
    <source>
        <dbReference type="ARBA" id="ARBA00010641"/>
    </source>
</evidence>
<dbReference type="InterPro" id="IPR052704">
    <property type="entry name" value="ECF_Sigma-70_Domain"/>
</dbReference>
<feature type="domain" description="RNA polymerase sigma factor 70 region 4 type 2" evidence="8">
    <location>
        <begin position="121"/>
        <end position="172"/>
    </location>
</feature>
<sequence>MTGSARDRDTDMDVAADIFLGYRELLFSVVYTMLGTVADTEDVLQEVWLAWIRRAGGSGAAPIDNPRAYLTRMAVNHALVRREALSRRREEYIGQWLPEPLVAASGDEGPDAVLRAEAFSMAVMVVLESLTPLERAVFVLNEVFGYRHTEIAEMLDRAPAAVRQIAHRAREHVQARRPRTRAHPRECREVTERFVVAAMGGDIEELLAVLAPDVTLWTDGGDKGPRTSLRPVRGAPAVAELFANIARRGLAGVQVRRRTVSGDPGAVVFSGGSPLAVIVLDIAADRTVTGIYSVTNPDKLGYIA</sequence>
<accession>A0ABW7W4N8</accession>
<dbReference type="NCBIfam" id="TIGR02937">
    <property type="entry name" value="sigma70-ECF"/>
    <property type="match status" value="1"/>
</dbReference>
<evidence type="ECO:0000259" key="8">
    <source>
        <dbReference type="Pfam" id="PF08281"/>
    </source>
</evidence>
<keyword evidence="3" id="KW-0805">Transcription regulation</keyword>
<evidence type="ECO:0000313" key="9">
    <source>
        <dbReference type="EMBL" id="MFI2233539.1"/>
    </source>
</evidence>
<dbReference type="SUPFAM" id="SSF88946">
    <property type="entry name" value="Sigma2 domain of RNA polymerase sigma factors"/>
    <property type="match status" value="1"/>
</dbReference>
<reference evidence="9 10" key="1">
    <citation type="submission" date="2024-10" db="EMBL/GenBank/DDBJ databases">
        <title>The Natural Products Discovery Center: Release of the First 8490 Sequenced Strains for Exploring Actinobacteria Biosynthetic Diversity.</title>
        <authorList>
            <person name="Kalkreuter E."/>
            <person name="Kautsar S.A."/>
            <person name="Yang D."/>
            <person name="Bader C.D."/>
            <person name="Teijaro C.N."/>
            <person name="Fluegel L."/>
            <person name="Davis C.M."/>
            <person name="Simpson J.R."/>
            <person name="Lauterbach L."/>
            <person name="Steele A.D."/>
            <person name="Gui C."/>
            <person name="Meng S."/>
            <person name="Li G."/>
            <person name="Viehrig K."/>
            <person name="Ye F."/>
            <person name="Su P."/>
            <person name="Kiefer A.F."/>
            <person name="Nichols A."/>
            <person name="Cepeda A.J."/>
            <person name="Yan W."/>
            <person name="Fan B."/>
            <person name="Jiang Y."/>
            <person name="Adhikari A."/>
            <person name="Zheng C.-J."/>
            <person name="Schuster L."/>
            <person name="Cowan T.M."/>
            <person name="Smanski M.J."/>
            <person name="Chevrette M.G."/>
            <person name="De Carvalho L.P.S."/>
            <person name="Shen B."/>
        </authorList>
    </citation>
    <scope>NUCLEOTIDE SEQUENCE [LARGE SCALE GENOMIC DNA]</scope>
    <source>
        <strain evidence="9 10">NPDC019377</strain>
    </source>
</reference>
<keyword evidence="6" id="KW-0804">Transcription</keyword>
<comment type="caution">
    <text evidence="9">The sequence shown here is derived from an EMBL/GenBank/DDBJ whole genome shotgun (WGS) entry which is preliminary data.</text>
</comment>
<keyword evidence="4" id="KW-0731">Sigma factor</keyword>
<dbReference type="InterPro" id="IPR007627">
    <property type="entry name" value="RNA_pol_sigma70_r2"/>
</dbReference>
<evidence type="ECO:0000313" key="10">
    <source>
        <dbReference type="Proteomes" id="UP001611494"/>
    </source>
</evidence>
<evidence type="ECO:0000256" key="6">
    <source>
        <dbReference type="ARBA" id="ARBA00023163"/>
    </source>
</evidence>
<dbReference type="Pfam" id="PF08281">
    <property type="entry name" value="Sigma70_r4_2"/>
    <property type="match status" value="1"/>
</dbReference>
<dbReference type="Gene3D" id="1.10.10.10">
    <property type="entry name" value="Winged helix-like DNA-binding domain superfamily/Winged helix DNA-binding domain"/>
    <property type="match status" value="1"/>
</dbReference>
<dbReference type="PANTHER" id="PTHR30173">
    <property type="entry name" value="SIGMA 19 FACTOR"/>
    <property type="match status" value="1"/>
</dbReference>
<proteinExistence type="inferred from homology"/>
<keyword evidence="5" id="KW-0238">DNA-binding</keyword>
<dbReference type="InterPro" id="IPR013325">
    <property type="entry name" value="RNA_pol_sigma_r2"/>
</dbReference>